<evidence type="ECO:0000313" key="3">
    <source>
        <dbReference type="Proteomes" id="UP000663852"/>
    </source>
</evidence>
<dbReference type="PANTHER" id="PTHR31252:SF11">
    <property type="entry name" value="DUF4419 DOMAIN-CONTAINING PROTEIN"/>
    <property type="match status" value="1"/>
</dbReference>
<dbReference type="PANTHER" id="PTHR31252">
    <property type="entry name" value="DUF4419 DOMAIN-CONTAINING PROTEIN"/>
    <property type="match status" value="1"/>
</dbReference>
<proteinExistence type="predicted"/>
<evidence type="ECO:0000256" key="1">
    <source>
        <dbReference type="SAM" id="MobiDB-lite"/>
    </source>
</evidence>
<feature type="compositionally biased region" description="Basic and acidic residues" evidence="1">
    <location>
        <begin position="378"/>
        <end position="389"/>
    </location>
</feature>
<protein>
    <submittedName>
        <fullName evidence="2">Uncharacterized protein</fullName>
    </submittedName>
</protein>
<reference evidence="2" key="1">
    <citation type="submission" date="2021-02" db="EMBL/GenBank/DDBJ databases">
        <authorList>
            <person name="Nowell W R."/>
        </authorList>
    </citation>
    <scope>NUCLEOTIDE SEQUENCE</scope>
</reference>
<organism evidence="2 3">
    <name type="scientific">Adineta ricciae</name>
    <name type="common">Rotifer</name>
    <dbReference type="NCBI Taxonomy" id="249248"/>
    <lineage>
        <taxon>Eukaryota</taxon>
        <taxon>Metazoa</taxon>
        <taxon>Spiralia</taxon>
        <taxon>Gnathifera</taxon>
        <taxon>Rotifera</taxon>
        <taxon>Eurotatoria</taxon>
        <taxon>Bdelloidea</taxon>
        <taxon>Adinetida</taxon>
        <taxon>Adinetidae</taxon>
        <taxon>Adineta</taxon>
    </lineage>
</organism>
<name>A0A815HMG7_ADIRI</name>
<dbReference type="EMBL" id="CAJNOJ010000269">
    <property type="protein sequence ID" value="CAF1355956.1"/>
    <property type="molecule type" value="Genomic_DNA"/>
</dbReference>
<accession>A0A815HMG7</accession>
<dbReference type="Pfam" id="PF14388">
    <property type="entry name" value="DUF4419"/>
    <property type="match status" value="1"/>
</dbReference>
<evidence type="ECO:0000313" key="2">
    <source>
        <dbReference type="EMBL" id="CAF1355956.1"/>
    </source>
</evidence>
<gene>
    <name evidence="2" type="ORF">EDS130_LOCUS33542</name>
</gene>
<dbReference type="Proteomes" id="UP000663852">
    <property type="component" value="Unassembled WGS sequence"/>
</dbReference>
<dbReference type="AlphaFoldDB" id="A0A815HMG7"/>
<comment type="caution">
    <text evidence="2">The sequence shown here is derived from an EMBL/GenBank/DDBJ whole genome shotgun (WGS) entry which is preliminary data.</text>
</comment>
<dbReference type="InterPro" id="IPR025533">
    <property type="entry name" value="DUF4419"/>
</dbReference>
<dbReference type="OrthoDB" id="9987685at2759"/>
<sequence length="395" mass="45505">MYHTVRIRDLEPQSLATSSNQKVSRCKYKNSSISEQYWAKSIQASRVYDDFKSFSNKNKYRQAYFQANGPHTHIIQGGHALFEAYLAAYNAHEDIVLSPDDIWLMINIYYARYVVDHAEQMRDLFVEHTGKKELVVAIDAMEPDWPNFLNGMQVEIGKHVKNNIVDILTSNFSTTKYVEKLLSSVCIMHTFKKYFDYTQLVCGCGIRNVHFKGTLQDWELLREKTENLKKFTLPSSQNNSSRENFREYLDGVLPILDQFIQTYKGNVDNNFWDAIFDYTKIGVPGPSGIRTIQIDCIRGWFLRLCFGCHWADQNSKGIPLEKIGLDTISVPVKLIEIPKDNKETSCYVVGGFHGIHSSDDGKHQPVMSLAVFEEEEEERKLGHQSKADSSEDEYF</sequence>
<feature type="region of interest" description="Disordered" evidence="1">
    <location>
        <begin position="373"/>
        <end position="395"/>
    </location>
</feature>